<feature type="compositionally biased region" description="Polar residues" evidence="17">
    <location>
        <begin position="174"/>
        <end position="185"/>
    </location>
</feature>
<dbReference type="GO" id="GO:0030010">
    <property type="term" value="P:establishment of cell polarity"/>
    <property type="evidence" value="ECO:0000315"/>
    <property type="project" value="FlyBase"/>
</dbReference>
<evidence type="ECO:0000256" key="1">
    <source>
        <dbReference type="ARBA" id="ARBA00004236"/>
    </source>
</evidence>
<reference evidence="20" key="2">
    <citation type="submission" date="2000-02" db="EMBL/GenBank/DDBJ databases">
        <authorList>
            <person name="Benos P."/>
        </authorList>
    </citation>
    <scope>NUCLEOTIDE SEQUENCE</scope>
</reference>
<dbReference type="CDD" id="cd00871">
    <property type="entry name" value="PI4Ka"/>
    <property type="match status" value="1"/>
</dbReference>
<dbReference type="InterPro" id="IPR036940">
    <property type="entry name" value="PI3/4_kinase_cat_sf"/>
</dbReference>
<dbReference type="GO" id="GO:0071711">
    <property type="term" value="P:basement membrane organization"/>
    <property type="evidence" value="ECO:0000315"/>
    <property type="project" value="FlyBase"/>
</dbReference>
<keyword evidence="5" id="KW-1003">Cell membrane</keyword>
<keyword evidence="10" id="KW-0418">Kinase</keyword>
<evidence type="ECO:0000256" key="7">
    <source>
        <dbReference type="ARBA" id="ARBA00022553"/>
    </source>
</evidence>
<protein>
    <recommendedName>
        <fullName evidence="16">Phosphatidylinositol 4-kinase alpha</fullName>
        <ecNumber evidence="4">2.7.1.67</ecNumber>
    </recommendedName>
</protein>
<evidence type="ECO:0000256" key="15">
    <source>
        <dbReference type="ARBA" id="ARBA00062776"/>
    </source>
</evidence>
<dbReference type="PANTHER" id="PTHR10048">
    <property type="entry name" value="PHOSPHATIDYLINOSITOL KINASE"/>
    <property type="match status" value="1"/>
</dbReference>
<evidence type="ECO:0000256" key="17">
    <source>
        <dbReference type="SAM" id="MobiDB-lite"/>
    </source>
</evidence>
<dbReference type="SUPFAM" id="SSF48371">
    <property type="entry name" value="ARM repeat"/>
    <property type="match status" value="2"/>
</dbReference>
<dbReference type="GO" id="GO:0005886">
    <property type="term" value="C:plasma membrane"/>
    <property type="evidence" value="ECO:0007669"/>
    <property type="project" value="UniProtKB-SubCell"/>
</dbReference>
<dbReference type="EMBL" id="AL121804">
    <property type="protein sequence ID" value="CAB65858.1"/>
    <property type="molecule type" value="Genomic_DNA"/>
</dbReference>
<dbReference type="SUPFAM" id="SSF56112">
    <property type="entry name" value="Protein kinase-like (PK-like)"/>
    <property type="match status" value="1"/>
</dbReference>
<comment type="function">
    <text evidence="14">Acts on phosphatidylinositol (PtdIns) in the first committed step in the production of the second messenger inositol-1,4,5,-trisphosphate.</text>
</comment>
<dbReference type="GO" id="GO:0046854">
    <property type="term" value="P:phosphatidylinositol phosphate biosynthetic process"/>
    <property type="evidence" value="ECO:0000315"/>
    <property type="project" value="FlyBase"/>
</dbReference>
<feature type="region of interest" description="Disordered" evidence="17">
    <location>
        <begin position="154"/>
        <end position="195"/>
    </location>
</feature>
<dbReference type="Pfam" id="PF00613">
    <property type="entry name" value="PI3Ka"/>
    <property type="match status" value="1"/>
</dbReference>
<evidence type="ECO:0000256" key="16">
    <source>
        <dbReference type="ARBA" id="ARBA00067500"/>
    </source>
</evidence>
<evidence type="ECO:0000256" key="14">
    <source>
        <dbReference type="ARBA" id="ARBA00056014"/>
    </source>
</evidence>
<keyword evidence="11" id="KW-0067">ATP-binding</keyword>
<dbReference type="CDD" id="cd05167">
    <property type="entry name" value="PI4Kc_III_alpha"/>
    <property type="match status" value="1"/>
</dbReference>
<dbReference type="Gene3D" id="3.30.1010.10">
    <property type="entry name" value="Phosphatidylinositol 3-kinase Catalytic Subunit, Chain A, domain 4"/>
    <property type="match status" value="1"/>
</dbReference>
<evidence type="ECO:0000259" key="18">
    <source>
        <dbReference type="PROSITE" id="PS50290"/>
    </source>
</evidence>
<name>Q9U1K8_DROME</name>
<dbReference type="GO" id="GO:0048477">
    <property type="term" value="P:oogenesis"/>
    <property type="evidence" value="ECO:0000315"/>
    <property type="project" value="FlyBase"/>
</dbReference>
<dbReference type="InterPro" id="IPR015433">
    <property type="entry name" value="PI3/4_kinase"/>
</dbReference>
<comment type="subunit">
    <text evidence="15">Component of a phosphatidylinositol 4-kinase (PI4K) complex, composed of PI4KA, EFR3 (EFR3A or EFR3B), TTC7 (TTC7A or TTC7B) and HYCC (HYCC1 or HYCC2). Interacts with TMEM150A; regulating recruitment to the plasma membrane. Interacts with TTC7A.</text>
</comment>
<dbReference type="GO" id="GO:0005524">
    <property type="term" value="F:ATP binding"/>
    <property type="evidence" value="ECO:0007669"/>
    <property type="project" value="UniProtKB-KW"/>
</dbReference>
<dbReference type="FlyBase" id="FBgn0267350">
    <property type="gene designation" value="Pi4KIIIalpha"/>
</dbReference>
<dbReference type="GO" id="GO:0008582">
    <property type="term" value="P:regulation of synaptic assembly at neuromuscular junction"/>
    <property type="evidence" value="ECO:0000315"/>
    <property type="project" value="FlyBase"/>
</dbReference>
<dbReference type="PROSITE" id="PS51545">
    <property type="entry name" value="PIK_HELICAL"/>
    <property type="match status" value="1"/>
</dbReference>
<dbReference type="ExpressionAtlas" id="Q9U1K8">
    <property type="expression patterns" value="baseline and differential"/>
</dbReference>
<dbReference type="EC" id="2.7.1.67" evidence="4"/>
<evidence type="ECO:0000256" key="11">
    <source>
        <dbReference type="ARBA" id="ARBA00022840"/>
    </source>
</evidence>
<dbReference type="InterPro" id="IPR000403">
    <property type="entry name" value="PI3/4_kinase_cat_dom"/>
</dbReference>
<evidence type="ECO:0000313" key="21">
    <source>
        <dbReference type="FlyBase" id="FBgn0267350"/>
    </source>
</evidence>
<dbReference type="Gene3D" id="1.10.1070.11">
    <property type="entry name" value="Phosphatidylinositol 3-/4-kinase, catalytic domain"/>
    <property type="match status" value="1"/>
</dbReference>
<sequence length="2160" mass="242389">MTMTASDKYTYQRTVLCLARVLAGIQPTPWDKVHVHLATHSTSHSASPPGNRLFALTLSGGHKTDMRGRSGGGGKAVQTLFRYCPQENAAGVFCLDTRAQDAVIALGIYFLEGGCQHEGQIVPYLLRLAKRSHSVGGKVQLLLEHPAVRHSGQVSGFARGDHPESGGNAERAGQHSQVEQGQQLRTAAHHPVQGHGAAALRLGAIDGSLCQQRSTAAVPHFSARAAAHPEGRRPRRHRLEQQCQRHCGGSFSSSERLAATHHFRPIIPRSMSGSLAQAQNASYDDGRQRCAGGKPSKPSLHSYFSVPYDPRTHFFTRYGSSFNQFPNMRVCESPTKGGPRPLYRVPPFPIQHLQTIFAVSKKLLTKDTLEHLDEQASDIFSLHQIKGYCYKSFSETLNLVLVTLLRELLQHQVDLPTPFTKDVQEFVKRLFLNGQTELQNKQQDQERERREENGIAVVNKYKVNVMANAACVDLLVWAIRDETEADKLCGRLSQKLNLELSHKIVMDHMPLLMVCLEGLGKLAHKFPNIAGTSISYLRDFLVAPSPILGKLHDHAMQSLAQQKKEKELTPFKIAVQHSDSRTAVVIYGDNQKPPGSGTGRSGHAAFESLRDAAIENLSIALRAAHTLDQFCVPALVANVSNRLFTAEKSGSESQGECHKSNLVSLNIIVMLGHVAVALKDTSKTTQNILQFFIQRFCKVPSEQNALIVDQLGCMIISQCETHVFDEIMKMFSRVTVQSASLAYTSDPEHRKQFHHVSDAVVNALGNIAANIQGDAEMLELLGKLLELFVQIGLDGERSYDNTPGAQKASSRAGNLGMLIPVIAVLVRRLPPIKNPRQRLHKLFKDFWAYCVVMGFTNARLWPADWYQGVQQIAAKSPLLISQTAHKSDMRELNYTLAIKSDSVNELRSQILVLLEHSSDNVATAINKLSFAQCTYLLSVYWLEMLRVENADEPSLEPIMSYLCDTALQRDKTGIWQCVKCVADQVFEKFRNVLYAHDEIREKVLESQATLLLVYFNHIHKPIQMVADQYLSFLVDRFPHLLWNRRVLWCMLDILQLLAYSLSLDPNEETPTLRVVSTPYTLQLMDSLPARELRLKDFADRCQGIVNEAMKWAPRSTRSHLQEYPNQIPTPVLAHHSGLALAFDSVVSSSAQHTGTMSKRPSCVNSDTPRFVSVLCLRSKYAGEISGLLSVLSEKDKAGLADRLVSDVWEACAEKSDARHRGALWRATAYLIICSEISRKLLHAVASSQLELFTESAMETAVECWQWVLTARQDLELCFIQEMVSAWQTTFEKRMGLFAWETEVTHPLAAYEGCKLVSKPILIAPHLIWLQLLSEMVDTAKYCNRDKVEMFCLLLHRCLPVLKSSKQNRQVSTVGCRFKLLQCGLSLLQGNTIPKSLSRNILRERIYSNALDYFCGPPTCPNQSREQLLEDIMILLKFWQTMRSEKKHLVTSEVGDYDLTNASVSSTQMLAVRNNPETASLISGGGLVNDYTRSMSASGNAVGMGMGVAGGGSSSGWYNTIPHSTSTLSKRSNRSKRLQYQKDSYDKDYMKKRNLILELLAVELEFLITWYNPNSLPDLIVPGEEQITEWRNRPYKSTVWRDYARLAWCYNPALAVFLPQRIKNAEIIDEEVSRLVCSDPIAVCHIPEALKYLCTTKNLLQESPDLVYILSWSPVTPIQALAYFSRQYPSHPLTAQYAVKTLSSYPAESVLPYIPQLVQALRHDTMGYVVEFIKNISRRSQIVAHQLIWNMQTNMYMDEDQQHKDPNLYEALDQLSQSIIASFSGAAKRFYEREFDFFGKITAVSGEIRSFAKGIERKNACLAALSRIKVQGGCYLPSNPEAMVLDIDYSSGTPMQSAAKAPYLARFRVYRCGITELETRAMEVSNNPNSQEDAKMTLGVESWQAAIFKVGDDVRQDMLALQVITIFKNIFQQVGLDLFLFPYRVVATAPGCGVIECVPNAKSRDQLGRQTDSGLSEYFQHQYGDESSKEFQAARANFVKSMAAYSLIGYLLQIKDRHNGNIMIDKDGHIIHIDFGFMFESSPGGNIGFEPDMKLTDEMVMIMGGKMDSPAFKWFCELCVQAFLAVRPYQDAIVSLVSLMLDTGLPCFRGQTINLLKQRFVATKNNKEAAAHMLAVIRNSYQNFRTRTYDMIQYYQNQIPY</sequence>
<dbReference type="PROSITE" id="PS00916">
    <property type="entry name" value="PI3_4_KINASE_2"/>
    <property type="match status" value="1"/>
</dbReference>
<evidence type="ECO:0000256" key="8">
    <source>
        <dbReference type="ARBA" id="ARBA00022679"/>
    </source>
</evidence>
<organism evidence="20">
    <name type="scientific">Drosophila melanogaster</name>
    <name type="common">Fruit fly</name>
    <dbReference type="NCBI Taxonomy" id="7227"/>
    <lineage>
        <taxon>Eukaryota</taxon>
        <taxon>Metazoa</taxon>
        <taxon>Ecdysozoa</taxon>
        <taxon>Arthropoda</taxon>
        <taxon>Hexapoda</taxon>
        <taxon>Insecta</taxon>
        <taxon>Pterygota</taxon>
        <taxon>Neoptera</taxon>
        <taxon>Endopterygota</taxon>
        <taxon>Diptera</taxon>
        <taxon>Brachycera</taxon>
        <taxon>Muscomorpha</taxon>
        <taxon>Ephydroidea</taxon>
        <taxon>Drosophilidae</taxon>
        <taxon>Drosophila</taxon>
        <taxon>Sophophora</taxon>
    </lineage>
</organism>
<dbReference type="PANTHER" id="PTHR10048:SF15">
    <property type="entry name" value="PHOSPHATIDYLINOSITOL 4-KINASE ALPHA"/>
    <property type="match status" value="1"/>
</dbReference>
<dbReference type="Gene3D" id="1.25.40.70">
    <property type="entry name" value="Phosphatidylinositol 3-kinase, accessory domain (PIK)"/>
    <property type="match status" value="1"/>
</dbReference>
<evidence type="ECO:0000256" key="4">
    <source>
        <dbReference type="ARBA" id="ARBA00012169"/>
    </source>
</evidence>
<evidence type="ECO:0000313" key="20">
    <source>
        <dbReference type="EMBL" id="CAB65858.1"/>
    </source>
</evidence>
<keyword evidence="9" id="KW-0547">Nucleotide-binding</keyword>
<evidence type="ECO:0000256" key="10">
    <source>
        <dbReference type="ARBA" id="ARBA00022777"/>
    </source>
</evidence>
<comment type="similarity">
    <text evidence="3">Belongs to the PI3/PI4-kinase family. Type III PI4K subfamily.</text>
</comment>
<dbReference type="VEuPathDB" id="VectorBase:FBgn0267350"/>
<dbReference type="FunFam" id="1.25.40.70:FF:000002">
    <property type="entry name" value="Phosphatidylinositol 4-kinase, catalytic, alpha"/>
    <property type="match status" value="1"/>
</dbReference>
<evidence type="ECO:0000256" key="5">
    <source>
        <dbReference type="ARBA" id="ARBA00022475"/>
    </source>
</evidence>
<feature type="region of interest" description="Disordered" evidence="17">
    <location>
        <begin position="274"/>
        <end position="296"/>
    </location>
</feature>
<gene>
    <name evidence="21" type="primary">Pi4KIIIalpha</name>
    <name evidence="20" type="synonym">EG:BACR7C10.2</name>
    <name evidence="21" type="synonym">PI4KIIIalpha</name>
    <name evidence="21" type="ORF">CG10260</name>
</gene>
<dbReference type="GO" id="GO:0005737">
    <property type="term" value="C:cytoplasm"/>
    <property type="evidence" value="ECO:0007669"/>
    <property type="project" value="UniProtKB-SubCell"/>
</dbReference>
<dbReference type="InterPro" id="IPR042236">
    <property type="entry name" value="PI3K_accessory_sf"/>
</dbReference>
<dbReference type="InterPro" id="IPR018936">
    <property type="entry name" value="PI3/4_kinase_CS"/>
</dbReference>
<dbReference type="Pfam" id="PF19274">
    <property type="entry name" value="PI4K_N"/>
    <property type="match status" value="2"/>
</dbReference>
<dbReference type="PROSITE" id="PS00915">
    <property type="entry name" value="PI3_4_KINASE_1"/>
    <property type="match status" value="1"/>
</dbReference>
<keyword evidence="7" id="KW-0597">Phosphoprotein</keyword>
<dbReference type="PROSITE" id="PS50290">
    <property type="entry name" value="PI3_4_KINASE_3"/>
    <property type="match status" value="1"/>
</dbReference>
<dbReference type="Pfam" id="PF00454">
    <property type="entry name" value="PI3_PI4_kinase"/>
    <property type="match status" value="1"/>
</dbReference>
<dbReference type="AGR" id="FB:FBgn0267350"/>
<evidence type="ECO:0000256" key="13">
    <source>
        <dbReference type="ARBA" id="ARBA00023136"/>
    </source>
</evidence>
<evidence type="ECO:0000259" key="19">
    <source>
        <dbReference type="PROSITE" id="PS51545"/>
    </source>
</evidence>
<dbReference type="OrthoDB" id="10264149at2759"/>
<evidence type="ECO:0000256" key="6">
    <source>
        <dbReference type="ARBA" id="ARBA00022490"/>
    </source>
</evidence>
<evidence type="ECO:0000256" key="9">
    <source>
        <dbReference type="ARBA" id="ARBA00022741"/>
    </source>
</evidence>
<evidence type="ECO:0000256" key="3">
    <source>
        <dbReference type="ARBA" id="ARBA00006209"/>
    </source>
</evidence>
<dbReference type="GO" id="GO:0007015">
    <property type="term" value="P:actin filament organization"/>
    <property type="evidence" value="ECO:0000315"/>
    <property type="project" value="FlyBase"/>
</dbReference>
<accession>Q9U1K8</accession>
<dbReference type="GO" id="GO:0007293">
    <property type="term" value="P:germarium-derived egg chamber formation"/>
    <property type="evidence" value="ECO:0000315"/>
    <property type="project" value="FlyBase"/>
</dbReference>
<evidence type="ECO:0000256" key="2">
    <source>
        <dbReference type="ARBA" id="ARBA00004496"/>
    </source>
</evidence>
<dbReference type="InterPro" id="IPR045495">
    <property type="entry name" value="PI4K_N"/>
</dbReference>
<dbReference type="FunFam" id="3.30.1010.10:FF:000009">
    <property type="entry name" value="Phosphatidylinositol 4-kinase, catalytic, alpha"/>
    <property type="match status" value="1"/>
</dbReference>
<feature type="domain" description="PI3K/PI4K catalytic" evidence="18">
    <location>
        <begin position="1879"/>
        <end position="2144"/>
    </location>
</feature>
<dbReference type="InterPro" id="IPR016024">
    <property type="entry name" value="ARM-type_fold"/>
</dbReference>
<dbReference type="FunFam" id="1.10.1070.11:FF:000005">
    <property type="entry name" value="Phosphatidylinositol 4-kinase, catalytic, alpha"/>
    <property type="match status" value="1"/>
</dbReference>
<evidence type="ECO:0000256" key="12">
    <source>
        <dbReference type="ARBA" id="ARBA00023098"/>
    </source>
</evidence>
<keyword evidence="13" id="KW-0472">Membrane</keyword>
<dbReference type="SMART" id="SM00145">
    <property type="entry name" value="PI3Ka"/>
    <property type="match status" value="1"/>
</dbReference>
<proteinExistence type="inferred from homology"/>
<dbReference type="InterPro" id="IPR001263">
    <property type="entry name" value="PI3K_accessory_dom"/>
</dbReference>
<dbReference type="GO" id="GO:0007009">
    <property type="term" value="P:plasma membrane organization"/>
    <property type="evidence" value="ECO:0000315"/>
    <property type="project" value="FlyBase"/>
</dbReference>
<dbReference type="InterPro" id="IPR011009">
    <property type="entry name" value="Kinase-like_dom_sf"/>
</dbReference>
<keyword evidence="8" id="KW-0808">Transferase</keyword>
<dbReference type="PeptideAtlas" id="Q9U1K8"/>
<reference evidence="20" key="1">
    <citation type="submission" date="1999-10" db="EMBL/GenBank/DDBJ databases">
        <title>Sequencing the distal X chromosome of Drosophila melanogaster.</title>
        <authorList>
            <person name="Ferraz C."/>
            <person name="Vidal S."/>
            <person name="Brun C."/>
            <person name="Bucheton A."/>
            <person name="Demaille J.G."/>
        </authorList>
    </citation>
    <scope>NUCLEOTIDE SEQUENCE</scope>
</reference>
<dbReference type="GO" id="GO:0004430">
    <property type="term" value="F:1-phosphatidylinositol 4-kinase activity"/>
    <property type="evidence" value="ECO:0007669"/>
    <property type="project" value="UniProtKB-EC"/>
</dbReference>
<comment type="subcellular location">
    <subcellularLocation>
        <location evidence="1">Cell membrane</location>
    </subcellularLocation>
    <subcellularLocation>
        <location evidence="2">Cytoplasm</location>
    </subcellularLocation>
</comment>
<feature type="domain" description="PIK helical" evidence="19">
    <location>
        <begin position="1599"/>
        <end position="1774"/>
    </location>
</feature>
<keyword evidence="12" id="KW-0443">Lipid metabolism</keyword>
<keyword evidence="6" id="KW-0963">Cytoplasm</keyword>
<dbReference type="SMART" id="SM00146">
    <property type="entry name" value="PI3Kc"/>
    <property type="match status" value="1"/>
</dbReference>